<name>A0A498MNA6_LABRO</name>
<reference evidence="2 3" key="1">
    <citation type="submission" date="2018-03" db="EMBL/GenBank/DDBJ databases">
        <title>Draft genome sequence of Rohu Carp (Labeo rohita).</title>
        <authorList>
            <person name="Das P."/>
            <person name="Kushwaha B."/>
            <person name="Joshi C.G."/>
            <person name="Kumar D."/>
            <person name="Nagpure N.S."/>
            <person name="Sahoo L."/>
            <person name="Das S.P."/>
            <person name="Bit A."/>
            <person name="Patnaik S."/>
            <person name="Meher P.K."/>
            <person name="Jayasankar P."/>
            <person name="Koringa P.G."/>
            <person name="Patel N.V."/>
            <person name="Hinsu A.T."/>
            <person name="Kumar R."/>
            <person name="Pandey M."/>
            <person name="Agarwal S."/>
            <person name="Srivastava S."/>
            <person name="Singh M."/>
            <person name="Iquebal M.A."/>
            <person name="Jaiswal S."/>
            <person name="Angadi U.B."/>
            <person name="Kumar N."/>
            <person name="Raza M."/>
            <person name="Shah T.M."/>
            <person name="Rai A."/>
            <person name="Jena J.K."/>
        </authorList>
    </citation>
    <scope>NUCLEOTIDE SEQUENCE [LARGE SCALE GENOMIC DNA]</scope>
    <source>
        <strain evidence="2">DASCIFA01</strain>
        <tissue evidence="2">Testis</tissue>
    </source>
</reference>
<protein>
    <submittedName>
        <fullName evidence="2">Uncharacterized protein</fullName>
    </submittedName>
</protein>
<gene>
    <name evidence="2" type="ORF">ROHU_026185</name>
</gene>
<sequence>MKERVDVSLPASESVTAQITDPETVVENTDMQKGDGAANVLQSDLRWDGVETEAEQSQFKVPTKRKKAGDFQVVRAKKADVEDAYCDDGMESGKQYFQSNMRSGQGSWFYQGNAKKFITGRHHVVAADISVWTVIPSQSVSAQASDHMDVTSWSFMFC</sequence>
<feature type="region of interest" description="Disordered" evidence="1">
    <location>
        <begin position="1"/>
        <end position="35"/>
    </location>
</feature>
<dbReference type="EMBL" id="QBIY01012715">
    <property type="protein sequence ID" value="RXN18497.1"/>
    <property type="molecule type" value="Genomic_DNA"/>
</dbReference>
<evidence type="ECO:0000313" key="2">
    <source>
        <dbReference type="EMBL" id="RXN18497.1"/>
    </source>
</evidence>
<accession>A0A498MNA6</accession>
<organism evidence="2 3">
    <name type="scientific">Labeo rohita</name>
    <name type="common">Indian major carp</name>
    <name type="synonym">Cyprinus rohita</name>
    <dbReference type="NCBI Taxonomy" id="84645"/>
    <lineage>
        <taxon>Eukaryota</taxon>
        <taxon>Metazoa</taxon>
        <taxon>Chordata</taxon>
        <taxon>Craniata</taxon>
        <taxon>Vertebrata</taxon>
        <taxon>Euteleostomi</taxon>
        <taxon>Actinopterygii</taxon>
        <taxon>Neopterygii</taxon>
        <taxon>Teleostei</taxon>
        <taxon>Ostariophysi</taxon>
        <taxon>Cypriniformes</taxon>
        <taxon>Cyprinidae</taxon>
        <taxon>Labeoninae</taxon>
        <taxon>Labeonini</taxon>
        <taxon>Labeo</taxon>
    </lineage>
</organism>
<comment type="caution">
    <text evidence="2">The sequence shown here is derived from an EMBL/GenBank/DDBJ whole genome shotgun (WGS) entry which is preliminary data.</text>
</comment>
<dbReference type="Proteomes" id="UP000290572">
    <property type="component" value="Unassembled WGS sequence"/>
</dbReference>
<feature type="compositionally biased region" description="Polar residues" evidence="1">
    <location>
        <begin position="11"/>
        <end position="31"/>
    </location>
</feature>
<keyword evidence="3" id="KW-1185">Reference proteome</keyword>
<evidence type="ECO:0000313" key="3">
    <source>
        <dbReference type="Proteomes" id="UP000290572"/>
    </source>
</evidence>
<proteinExistence type="predicted"/>
<evidence type="ECO:0000256" key="1">
    <source>
        <dbReference type="SAM" id="MobiDB-lite"/>
    </source>
</evidence>
<dbReference type="AlphaFoldDB" id="A0A498MNA6"/>